<dbReference type="Proteomes" id="UP001378592">
    <property type="component" value="Unassembled WGS sequence"/>
</dbReference>
<dbReference type="PANTHER" id="PTHR33904">
    <property type="entry name" value="ESSENTIAL MCU REGULATOR, MITOCHONDRIAL"/>
    <property type="match status" value="1"/>
</dbReference>
<gene>
    <name evidence="15" type="ORF">R5R35_003589</name>
</gene>
<keyword evidence="12 14" id="KW-0496">Mitochondrion</keyword>
<evidence type="ECO:0000256" key="6">
    <source>
        <dbReference type="ARBA" id="ARBA00022692"/>
    </source>
</evidence>
<evidence type="ECO:0000256" key="5">
    <source>
        <dbReference type="ARBA" id="ARBA00022568"/>
    </source>
</evidence>
<dbReference type="AlphaFoldDB" id="A0AAN9Z392"/>
<evidence type="ECO:0000313" key="15">
    <source>
        <dbReference type="EMBL" id="KAK7794572.1"/>
    </source>
</evidence>
<keyword evidence="13 14" id="KW-0472">Membrane</keyword>
<dbReference type="InterPro" id="IPR018782">
    <property type="entry name" value="MCU_reg"/>
</dbReference>
<comment type="similarity">
    <text evidence="2 14">Belongs to the SMDT1/EMRE family.</text>
</comment>
<evidence type="ECO:0000256" key="12">
    <source>
        <dbReference type="ARBA" id="ARBA00023128"/>
    </source>
</evidence>
<keyword evidence="16" id="KW-1185">Reference proteome</keyword>
<dbReference type="GO" id="GO:0051560">
    <property type="term" value="P:mitochondrial calcium ion homeostasis"/>
    <property type="evidence" value="ECO:0007669"/>
    <property type="project" value="UniProtKB-UniRule"/>
</dbReference>
<evidence type="ECO:0000256" key="13">
    <source>
        <dbReference type="ARBA" id="ARBA00023136"/>
    </source>
</evidence>
<organism evidence="15 16">
    <name type="scientific">Gryllus longicercus</name>
    <dbReference type="NCBI Taxonomy" id="2509291"/>
    <lineage>
        <taxon>Eukaryota</taxon>
        <taxon>Metazoa</taxon>
        <taxon>Ecdysozoa</taxon>
        <taxon>Arthropoda</taxon>
        <taxon>Hexapoda</taxon>
        <taxon>Insecta</taxon>
        <taxon>Pterygota</taxon>
        <taxon>Neoptera</taxon>
        <taxon>Polyneoptera</taxon>
        <taxon>Orthoptera</taxon>
        <taxon>Ensifera</taxon>
        <taxon>Gryllidea</taxon>
        <taxon>Grylloidea</taxon>
        <taxon>Gryllidae</taxon>
        <taxon>Gryllinae</taxon>
        <taxon>Gryllus</taxon>
    </lineage>
</organism>
<sequence length="89" mass="9559">MASSNFRLFQRLAKGNLAPHQKEISCREATTSASGAVLPEPQKVPFGLLGLVFAVVPGLLIGATISKKIANFLEENDLFVPSDDDDDDD</sequence>
<comment type="function">
    <text evidence="14">Essential regulatory subunit of the mitochondrial calcium uniporter complex (uniplex), a complex that mediates calcium uptake into mitochondria.</text>
</comment>
<dbReference type="GO" id="GO:1990246">
    <property type="term" value="C:uniplex complex"/>
    <property type="evidence" value="ECO:0007669"/>
    <property type="project" value="UniProtKB-UniRule"/>
</dbReference>
<evidence type="ECO:0000256" key="9">
    <source>
        <dbReference type="ARBA" id="ARBA00022946"/>
    </source>
</evidence>
<keyword evidence="4 14" id="KW-0813">Transport</keyword>
<evidence type="ECO:0000256" key="11">
    <source>
        <dbReference type="ARBA" id="ARBA00023065"/>
    </source>
</evidence>
<evidence type="ECO:0000256" key="8">
    <source>
        <dbReference type="ARBA" id="ARBA00022837"/>
    </source>
</evidence>
<comment type="caution">
    <text evidence="15">The sequence shown here is derived from an EMBL/GenBank/DDBJ whole genome shotgun (WGS) entry which is preliminary data.</text>
</comment>
<keyword evidence="7 14" id="KW-0999">Mitochondrion inner membrane</keyword>
<dbReference type="PANTHER" id="PTHR33904:SF1">
    <property type="entry name" value="ESSENTIAL MCU REGULATOR, MITOCHONDRIAL"/>
    <property type="match status" value="1"/>
</dbReference>
<evidence type="ECO:0000256" key="10">
    <source>
        <dbReference type="ARBA" id="ARBA00022989"/>
    </source>
</evidence>
<comment type="subcellular location">
    <subcellularLocation>
        <location evidence="1 14">Mitochondrion inner membrane</location>
        <topology evidence="1 14">Single-pass membrane protein</topology>
    </subcellularLocation>
</comment>
<keyword evidence="10 14" id="KW-1133">Transmembrane helix</keyword>
<evidence type="ECO:0000256" key="4">
    <source>
        <dbReference type="ARBA" id="ARBA00022448"/>
    </source>
</evidence>
<evidence type="ECO:0000256" key="3">
    <source>
        <dbReference type="ARBA" id="ARBA00022180"/>
    </source>
</evidence>
<name>A0AAN9Z392_9ORTH</name>
<keyword evidence="11 14" id="KW-0406">Ion transport</keyword>
<keyword evidence="6 14" id="KW-0812">Transmembrane</keyword>
<keyword evidence="8 14" id="KW-0106">Calcium</keyword>
<proteinExistence type="inferred from homology"/>
<dbReference type="EMBL" id="JAZDUA010000328">
    <property type="protein sequence ID" value="KAK7794572.1"/>
    <property type="molecule type" value="Genomic_DNA"/>
</dbReference>
<keyword evidence="9 14" id="KW-0809">Transit peptide</keyword>
<protein>
    <recommendedName>
        <fullName evidence="3 14">Essential MCU regulator, mitochondrial</fullName>
    </recommendedName>
    <alternativeName>
        <fullName evidence="14">Single-pass membrane protein with aspartate-rich tail 1, mitochondrial</fullName>
    </alternativeName>
</protein>
<evidence type="ECO:0000256" key="2">
    <source>
        <dbReference type="ARBA" id="ARBA00008958"/>
    </source>
</evidence>
<comment type="subunit">
    <text evidence="14">Component of the uniplex complex. Interacts (via the transmembrane region) with MCU (via the first transmembrane region); the interaction is direct.</text>
</comment>
<feature type="transmembrane region" description="Helical" evidence="14">
    <location>
        <begin position="44"/>
        <end position="65"/>
    </location>
</feature>
<dbReference type="Pfam" id="PF10161">
    <property type="entry name" value="DDDD"/>
    <property type="match status" value="1"/>
</dbReference>
<evidence type="ECO:0000313" key="16">
    <source>
        <dbReference type="Proteomes" id="UP001378592"/>
    </source>
</evidence>
<dbReference type="GO" id="GO:0036444">
    <property type="term" value="P:calcium import into the mitochondrion"/>
    <property type="evidence" value="ECO:0007669"/>
    <property type="project" value="UniProtKB-UniRule"/>
</dbReference>
<keyword evidence="5 14" id="KW-0109">Calcium transport</keyword>
<evidence type="ECO:0000256" key="14">
    <source>
        <dbReference type="RuleBase" id="RU369077"/>
    </source>
</evidence>
<evidence type="ECO:0000256" key="1">
    <source>
        <dbReference type="ARBA" id="ARBA00004434"/>
    </source>
</evidence>
<evidence type="ECO:0000256" key="7">
    <source>
        <dbReference type="ARBA" id="ARBA00022792"/>
    </source>
</evidence>
<reference evidence="15 16" key="1">
    <citation type="submission" date="2024-03" db="EMBL/GenBank/DDBJ databases">
        <title>The genome assembly and annotation of the cricket Gryllus longicercus Weissman &amp; Gray.</title>
        <authorList>
            <person name="Szrajer S."/>
            <person name="Gray D."/>
            <person name="Ylla G."/>
        </authorList>
    </citation>
    <scope>NUCLEOTIDE SEQUENCE [LARGE SCALE GENOMIC DNA]</scope>
    <source>
        <strain evidence="15">DAG 2021-001</strain>
        <tissue evidence="15">Whole body minus gut</tissue>
    </source>
</reference>
<accession>A0AAN9Z392</accession>